<evidence type="ECO:0000313" key="9">
    <source>
        <dbReference type="Proteomes" id="UP000276133"/>
    </source>
</evidence>
<reference evidence="8 9" key="1">
    <citation type="journal article" date="2018" name="Sci. Rep.">
        <title>Genomic signatures of local adaptation to the degree of environmental predictability in rotifers.</title>
        <authorList>
            <person name="Franch-Gras L."/>
            <person name="Hahn C."/>
            <person name="Garcia-Roger E.M."/>
            <person name="Carmona M.J."/>
            <person name="Serra M."/>
            <person name="Gomez A."/>
        </authorList>
    </citation>
    <scope>NUCLEOTIDE SEQUENCE [LARGE SCALE GENOMIC DNA]</scope>
    <source>
        <strain evidence="8">HYR1</strain>
    </source>
</reference>
<dbReference type="AlphaFoldDB" id="A0A3M7RJ96"/>
<dbReference type="EMBL" id="REGN01003244">
    <property type="protein sequence ID" value="RNA23643.1"/>
    <property type="molecule type" value="Genomic_DNA"/>
</dbReference>
<comment type="subcellular location">
    <subcellularLocation>
        <location evidence="1">Cell membrane</location>
        <topology evidence="1">Multi-pass membrane protein</topology>
    </subcellularLocation>
</comment>
<dbReference type="InterPro" id="IPR021910">
    <property type="entry name" value="NGX6/PGAP6/MYMK"/>
</dbReference>
<proteinExistence type="inferred from homology"/>
<evidence type="ECO:0000256" key="1">
    <source>
        <dbReference type="ARBA" id="ARBA00004651"/>
    </source>
</evidence>
<evidence type="ECO:0000256" key="2">
    <source>
        <dbReference type="ARBA" id="ARBA00005542"/>
    </source>
</evidence>
<dbReference type="GO" id="GO:0005886">
    <property type="term" value="C:plasma membrane"/>
    <property type="evidence" value="ECO:0007669"/>
    <property type="project" value="UniProtKB-SubCell"/>
</dbReference>
<dbReference type="OrthoDB" id="69646at2759"/>
<feature type="signal peptide" evidence="7">
    <location>
        <begin position="1"/>
        <end position="27"/>
    </location>
</feature>
<dbReference type="STRING" id="10195.A0A3M7RJ96"/>
<keyword evidence="7" id="KW-0732">Signal</keyword>
<keyword evidence="6" id="KW-0472">Membrane</keyword>
<protein>
    <submittedName>
        <fullName evidence="8">Transmembrane 8B isoform X2</fullName>
    </submittedName>
</protein>
<evidence type="ECO:0000256" key="7">
    <source>
        <dbReference type="SAM" id="SignalP"/>
    </source>
</evidence>
<dbReference type="PANTHER" id="PTHR14319">
    <property type="entry name" value="FIVE-SPAN TRANSMEMBRANE PROTEIN M83"/>
    <property type="match status" value="1"/>
</dbReference>
<keyword evidence="3" id="KW-1003">Cell membrane</keyword>
<evidence type="ECO:0000313" key="8">
    <source>
        <dbReference type="EMBL" id="RNA23643.1"/>
    </source>
</evidence>
<sequence>MIVGIHSTSFSRLLFSALKLYLTTVECFTNCEFLSMLNTLSTFRFLINFSYLEYSAFPVISPHNRTFPYYFNKGRLTKTMVKRSLGGSNPAKQDVYLNISSPYAGNWFSAAFTDFQERKIKPEILKSNCTYFLTSSLNIWQINDTIVLYPNASTHSGEHSIFKIYKYMSTSTGPSLHFDVKFKQSSSSACKITALLRQSAFPDMNNFKNNDDHKVCHSNSTKNCSLSLDYPLENAWYYLGVTSECNYSIDVVISNNCVESPYSILNETLITFMESLFPGRLKQKTDEYCSKLFQPIETFRFIGPTYFSVKYYFNSNHNRSNALLIRNEKKPYFIEFLVDQANNGGTLNFYLVNNLINDPNLYESDFTVSKAPILPNEKNSTFVTKRKTSNLADIKVMLYACLLFNSMNNYKNCPEGFLLSTQSYTNIFSNFQLNVAYPFMGKWFLAIWKECFNINTKQSVFSVI</sequence>
<feature type="chain" id="PRO_5018288609" evidence="7">
    <location>
        <begin position="28"/>
        <end position="464"/>
    </location>
</feature>
<name>A0A3M7RJ96_BRAPC</name>
<evidence type="ECO:0000256" key="4">
    <source>
        <dbReference type="ARBA" id="ARBA00022692"/>
    </source>
</evidence>
<comment type="similarity">
    <text evidence="2">Belongs to the TMEM8 family.</text>
</comment>
<organism evidence="8 9">
    <name type="scientific">Brachionus plicatilis</name>
    <name type="common">Marine rotifer</name>
    <name type="synonym">Brachionus muelleri</name>
    <dbReference type="NCBI Taxonomy" id="10195"/>
    <lineage>
        <taxon>Eukaryota</taxon>
        <taxon>Metazoa</taxon>
        <taxon>Spiralia</taxon>
        <taxon>Gnathifera</taxon>
        <taxon>Rotifera</taxon>
        <taxon>Eurotatoria</taxon>
        <taxon>Monogononta</taxon>
        <taxon>Pseudotrocha</taxon>
        <taxon>Ploima</taxon>
        <taxon>Brachionidae</taxon>
        <taxon>Brachionus</taxon>
    </lineage>
</organism>
<keyword evidence="9" id="KW-1185">Reference proteome</keyword>
<dbReference type="PANTHER" id="PTHR14319:SF3">
    <property type="entry name" value="TRANSMEMBRANE PROTEIN-LIKE PROTEIN"/>
    <property type="match status" value="1"/>
</dbReference>
<evidence type="ECO:0000256" key="3">
    <source>
        <dbReference type="ARBA" id="ARBA00022475"/>
    </source>
</evidence>
<evidence type="ECO:0000256" key="5">
    <source>
        <dbReference type="ARBA" id="ARBA00022989"/>
    </source>
</evidence>
<gene>
    <name evidence="8" type="ORF">BpHYR1_050898</name>
</gene>
<keyword evidence="5" id="KW-1133">Transmembrane helix</keyword>
<dbReference type="Proteomes" id="UP000276133">
    <property type="component" value="Unassembled WGS sequence"/>
</dbReference>
<comment type="caution">
    <text evidence="8">The sequence shown here is derived from an EMBL/GenBank/DDBJ whole genome shotgun (WGS) entry which is preliminary data.</text>
</comment>
<accession>A0A3M7RJ96</accession>
<evidence type="ECO:0000256" key="6">
    <source>
        <dbReference type="ARBA" id="ARBA00023136"/>
    </source>
</evidence>
<keyword evidence="4 8" id="KW-0812">Transmembrane</keyword>